<dbReference type="PANTHER" id="PTHR42781:SF4">
    <property type="entry name" value="SPERMIDINE_PUTRESCINE IMPORT ATP-BINDING PROTEIN POTA"/>
    <property type="match status" value="1"/>
</dbReference>
<keyword evidence="1 7" id="KW-0813">Transport</keyword>
<proteinExistence type="inferred from homology"/>
<evidence type="ECO:0000256" key="1">
    <source>
        <dbReference type="ARBA" id="ARBA00022448"/>
    </source>
</evidence>
<evidence type="ECO:0000256" key="8">
    <source>
        <dbReference type="SAM" id="MobiDB-lite"/>
    </source>
</evidence>
<organism evidence="10 11">
    <name type="scientific">Paenarthrobacter nicotinovorans</name>
    <name type="common">Arthrobacter nicotinovorans</name>
    <dbReference type="NCBI Taxonomy" id="29320"/>
    <lineage>
        <taxon>Bacteria</taxon>
        <taxon>Bacillati</taxon>
        <taxon>Actinomycetota</taxon>
        <taxon>Actinomycetes</taxon>
        <taxon>Micrococcales</taxon>
        <taxon>Micrococcaceae</taxon>
        <taxon>Paenarthrobacter</taxon>
    </lineage>
</organism>
<dbReference type="Pfam" id="PF00005">
    <property type="entry name" value="ABC_tran"/>
    <property type="match status" value="1"/>
</dbReference>
<dbReference type="SUPFAM" id="SSF50331">
    <property type="entry name" value="MOP-like"/>
    <property type="match status" value="1"/>
</dbReference>
<dbReference type="NCBIfam" id="TIGR01187">
    <property type="entry name" value="potA"/>
    <property type="match status" value="1"/>
</dbReference>
<dbReference type="Gene3D" id="3.40.50.300">
    <property type="entry name" value="P-loop containing nucleotide triphosphate hydrolases"/>
    <property type="match status" value="1"/>
</dbReference>
<dbReference type="InterPro" id="IPR050093">
    <property type="entry name" value="ABC_SmlMolc_Importer"/>
</dbReference>
<feature type="domain" description="ABC transporter" evidence="9">
    <location>
        <begin position="31"/>
        <end position="261"/>
    </location>
</feature>
<evidence type="ECO:0000256" key="4">
    <source>
        <dbReference type="ARBA" id="ARBA00022840"/>
    </source>
</evidence>
<keyword evidence="5 7" id="KW-1278">Translocase</keyword>
<keyword evidence="2 7" id="KW-1003">Cell membrane</keyword>
<dbReference type="RefSeq" id="WP_064723027.1">
    <property type="nucleotide sequence ID" value="NZ_BDDW01000011.1"/>
</dbReference>
<comment type="similarity">
    <text evidence="7">Belongs to the ABC transporter superfamily. Spermidine/putrescine importer (TC 3.A.1.11.1) family.</text>
</comment>
<dbReference type="PROSITE" id="PS00211">
    <property type="entry name" value="ABC_TRANSPORTER_1"/>
    <property type="match status" value="1"/>
</dbReference>
<dbReference type="InterPro" id="IPR013611">
    <property type="entry name" value="Transp-assoc_OB_typ2"/>
</dbReference>
<keyword evidence="11" id="KW-1185">Reference proteome</keyword>
<comment type="catalytic activity">
    <reaction evidence="7">
        <text>ATP + H2O + polyamine-[polyamine-binding protein]Side 1 = ADP + phosphate + polyamineSide 2 + [polyamine-binding protein]Side 1.</text>
        <dbReference type="EC" id="7.6.2.11"/>
    </reaction>
</comment>
<evidence type="ECO:0000256" key="2">
    <source>
        <dbReference type="ARBA" id="ARBA00022475"/>
    </source>
</evidence>
<dbReference type="PROSITE" id="PS50893">
    <property type="entry name" value="ABC_TRANSPORTER_2"/>
    <property type="match status" value="1"/>
</dbReference>
<comment type="function">
    <text evidence="7">Part of the ABC transporter complex PotABCD involved in spermidine/putrescine import. Responsible for energy coupling to the transport system.</text>
</comment>
<evidence type="ECO:0000256" key="7">
    <source>
        <dbReference type="RuleBase" id="RU364083"/>
    </source>
</evidence>
<evidence type="ECO:0000313" key="10">
    <source>
        <dbReference type="EMBL" id="MDQ0103050.1"/>
    </source>
</evidence>
<dbReference type="Pfam" id="PF08402">
    <property type="entry name" value="TOBE_2"/>
    <property type="match status" value="1"/>
</dbReference>
<dbReference type="InterPro" id="IPR008995">
    <property type="entry name" value="Mo/tungstate-bd_C_term_dom"/>
</dbReference>
<name>A0ABT9TNT1_PAENI</name>
<evidence type="ECO:0000259" key="9">
    <source>
        <dbReference type="PROSITE" id="PS50893"/>
    </source>
</evidence>
<dbReference type="EC" id="7.6.2.11" evidence="7"/>
<protein>
    <recommendedName>
        <fullName evidence="7">Spermidine/putrescine import ATP-binding protein PotA</fullName>
        <ecNumber evidence="7">7.6.2.11</ecNumber>
    </recommendedName>
</protein>
<gene>
    <name evidence="7" type="primary">potA</name>
    <name evidence="10" type="ORF">J2T10_002707</name>
</gene>
<comment type="caution">
    <text evidence="10">The sequence shown here is derived from an EMBL/GenBank/DDBJ whole genome shotgun (WGS) entry which is preliminary data.</text>
</comment>
<dbReference type="Gene3D" id="2.40.50.100">
    <property type="match status" value="1"/>
</dbReference>
<dbReference type="Proteomes" id="UP001244563">
    <property type="component" value="Unassembled WGS sequence"/>
</dbReference>
<dbReference type="GO" id="GO:0005524">
    <property type="term" value="F:ATP binding"/>
    <property type="evidence" value="ECO:0007669"/>
    <property type="project" value="UniProtKB-KW"/>
</dbReference>
<dbReference type="InterPro" id="IPR005893">
    <property type="entry name" value="PotA-like"/>
</dbReference>
<feature type="region of interest" description="Disordered" evidence="8">
    <location>
        <begin position="1"/>
        <end position="30"/>
    </location>
</feature>
<dbReference type="PANTHER" id="PTHR42781">
    <property type="entry name" value="SPERMIDINE/PUTRESCINE IMPORT ATP-BINDING PROTEIN POTA"/>
    <property type="match status" value="1"/>
</dbReference>
<keyword evidence="6 7" id="KW-0472">Membrane</keyword>
<dbReference type="EMBL" id="JAUSSW010000007">
    <property type="protein sequence ID" value="MDQ0103050.1"/>
    <property type="molecule type" value="Genomic_DNA"/>
</dbReference>
<dbReference type="SUPFAM" id="SSF52540">
    <property type="entry name" value="P-loop containing nucleoside triphosphate hydrolases"/>
    <property type="match status" value="1"/>
</dbReference>
<dbReference type="InterPro" id="IPR017871">
    <property type="entry name" value="ABC_transporter-like_CS"/>
</dbReference>
<evidence type="ECO:0000256" key="6">
    <source>
        <dbReference type="ARBA" id="ARBA00023136"/>
    </source>
</evidence>
<dbReference type="InterPro" id="IPR027417">
    <property type="entry name" value="P-loop_NTPase"/>
</dbReference>
<evidence type="ECO:0000313" key="11">
    <source>
        <dbReference type="Proteomes" id="UP001244563"/>
    </source>
</evidence>
<evidence type="ECO:0000256" key="3">
    <source>
        <dbReference type="ARBA" id="ARBA00022741"/>
    </source>
</evidence>
<evidence type="ECO:0000256" key="5">
    <source>
        <dbReference type="ARBA" id="ARBA00022967"/>
    </source>
</evidence>
<dbReference type="SMART" id="SM00382">
    <property type="entry name" value="AAA"/>
    <property type="match status" value="1"/>
</dbReference>
<sequence>MIHASQGTASKIGIVNDQTPLGTDAPKGSGIRLRGVSKRYGGTTVVDNINLTIEPGEFMTLLGPSGSGKTTTLNMIAGFTEITEGELLIHGRPITNLPAHKRELGVVFQNYALFPHMTVRENIEYPLKRRRIDKPRRQSMVRKALEMVRMEDLSDRFPSELSGGQQQRIALARALVFGPNVLLMDEPLGALDKKLREWLQGEIKRIHREVGTTFVFVTHDQEEALSMSDRIAVFNNGKIEQVGTAVELYESPATLFVGQFLGESTILEGTVQTDHHGDSVIEFAGHKLIARGETSSERATILIRPENLQLLPASDSRESPSGHNAIPATVSTATYLGSGWRYEVLLPGGITGVVRTAHDTHRFEPGEEAIMAWRITAGVLLARP</sequence>
<keyword evidence="4 7" id="KW-0067">ATP-binding</keyword>
<keyword evidence="3 7" id="KW-0547">Nucleotide-binding</keyword>
<dbReference type="InterPro" id="IPR003593">
    <property type="entry name" value="AAA+_ATPase"/>
</dbReference>
<reference evidence="10 11" key="1">
    <citation type="submission" date="2023-07" db="EMBL/GenBank/DDBJ databases">
        <title>Sorghum-associated microbial communities from plants grown in Nebraska, USA.</title>
        <authorList>
            <person name="Schachtman D."/>
        </authorList>
    </citation>
    <scope>NUCLEOTIDE SEQUENCE [LARGE SCALE GENOMIC DNA]</scope>
    <source>
        <strain evidence="10 11">CC523</strain>
    </source>
</reference>
<comment type="subunit">
    <text evidence="7">The complex is composed of two ATP-binding proteins (PotA), two transmembrane proteins (PotB and PotC) and a solute-binding protein (PotD).</text>
</comment>
<accession>A0ABT9TNT1</accession>
<dbReference type="InterPro" id="IPR003439">
    <property type="entry name" value="ABC_transporter-like_ATP-bd"/>
</dbReference>